<evidence type="ECO:0000256" key="1">
    <source>
        <dbReference type="SAM" id="MobiDB-lite"/>
    </source>
</evidence>
<sequence length="196" mass="21810">MGNKNKIILLPQLPSYIADDDIEVSDEDLSFVKENKYHASRVADAKDDTLEASYENSKRNKFSNGDPKENGIEVDRVDVLPVKTLDGKLIFKSRNSREPKVNKKEDEGAADNDGIHDSLAELKEDLSAEKLFDVKKNKYAELGMSLLADPEANIKSLKGIVEISKDKDRDVIKLGLLSLSAVFKDIIPGYVLSLMN</sequence>
<dbReference type="Proteomes" id="UP000541444">
    <property type="component" value="Unassembled WGS sequence"/>
</dbReference>
<dbReference type="InterPro" id="IPR011501">
    <property type="entry name" value="Noc3_N"/>
</dbReference>
<dbReference type="GO" id="GO:0003682">
    <property type="term" value="F:chromatin binding"/>
    <property type="evidence" value="ECO:0007669"/>
    <property type="project" value="TreeGrafter"/>
</dbReference>
<protein>
    <recommendedName>
        <fullName evidence="2">Nucleolar complex-associated protein 3 N-terminal domain-containing protein</fullName>
    </recommendedName>
</protein>
<name>A0A7J7LWG0_9MAGN</name>
<dbReference type="Pfam" id="PF07540">
    <property type="entry name" value="NOC3p"/>
    <property type="match status" value="1"/>
</dbReference>
<evidence type="ECO:0000313" key="3">
    <source>
        <dbReference type="EMBL" id="KAF6146888.1"/>
    </source>
</evidence>
<proteinExistence type="predicted"/>
<dbReference type="GO" id="GO:0006270">
    <property type="term" value="P:DNA replication initiation"/>
    <property type="evidence" value="ECO:0007669"/>
    <property type="project" value="TreeGrafter"/>
</dbReference>
<dbReference type="AlphaFoldDB" id="A0A7J7LWG0"/>
<organism evidence="3 4">
    <name type="scientific">Kingdonia uniflora</name>
    <dbReference type="NCBI Taxonomy" id="39325"/>
    <lineage>
        <taxon>Eukaryota</taxon>
        <taxon>Viridiplantae</taxon>
        <taxon>Streptophyta</taxon>
        <taxon>Embryophyta</taxon>
        <taxon>Tracheophyta</taxon>
        <taxon>Spermatophyta</taxon>
        <taxon>Magnoliopsida</taxon>
        <taxon>Ranunculales</taxon>
        <taxon>Circaeasteraceae</taxon>
        <taxon>Kingdonia</taxon>
    </lineage>
</organism>
<dbReference type="GO" id="GO:0005730">
    <property type="term" value="C:nucleolus"/>
    <property type="evidence" value="ECO:0007669"/>
    <property type="project" value="TreeGrafter"/>
</dbReference>
<dbReference type="PANTHER" id="PTHR14428">
    <property type="entry name" value="NUCLEOLAR COMPLEX PROTEIN 3"/>
    <property type="match status" value="1"/>
</dbReference>
<keyword evidence="4" id="KW-1185">Reference proteome</keyword>
<evidence type="ECO:0000313" key="4">
    <source>
        <dbReference type="Proteomes" id="UP000541444"/>
    </source>
</evidence>
<accession>A0A7J7LWG0</accession>
<dbReference type="EMBL" id="JACGCM010001954">
    <property type="protein sequence ID" value="KAF6146888.1"/>
    <property type="molecule type" value="Genomic_DNA"/>
</dbReference>
<reference evidence="3 4" key="1">
    <citation type="journal article" date="2020" name="IScience">
        <title>Genome Sequencing of the Endangered Kingdonia uniflora (Circaeasteraceae, Ranunculales) Reveals Potential Mechanisms of Evolutionary Specialization.</title>
        <authorList>
            <person name="Sun Y."/>
            <person name="Deng T."/>
            <person name="Zhang A."/>
            <person name="Moore M.J."/>
            <person name="Landis J.B."/>
            <person name="Lin N."/>
            <person name="Zhang H."/>
            <person name="Zhang X."/>
            <person name="Huang J."/>
            <person name="Zhang X."/>
            <person name="Sun H."/>
            <person name="Wang H."/>
        </authorList>
    </citation>
    <scope>NUCLEOTIDE SEQUENCE [LARGE SCALE GENOMIC DNA]</scope>
    <source>
        <strain evidence="3">TB1705</strain>
        <tissue evidence="3">Leaf</tissue>
    </source>
</reference>
<feature type="region of interest" description="Disordered" evidence="1">
    <location>
        <begin position="43"/>
        <end position="70"/>
    </location>
</feature>
<dbReference type="InterPro" id="IPR016903">
    <property type="entry name" value="Nucleolar_cplx-assoc_3"/>
</dbReference>
<dbReference type="PANTHER" id="PTHR14428:SF5">
    <property type="entry name" value="NUCLEOLAR COMPLEX PROTEIN 3 HOMOLOG"/>
    <property type="match status" value="1"/>
</dbReference>
<comment type="caution">
    <text evidence="3">The sequence shown here is derived from an EMBL/GenBank/DDBJ whole genome shotgun (WGS) entry which is preliminary data.</text>
</comment>
<evidence type="ECO:0000259" key="2">
    <source>
        <dbReference type="Pfam" id="PF07540"/>
    </source>
</evidence>
<dbReference type="OrthoDB" id="10263597at2759"/>
<feature type="domain" description="Nucleolar complex-associated protein 3 N-terminal" evidence="2">
    <location>
        <begin position="135"/>
        <end position="192"/>
    </location>
</feature>
<gene>
    <name evidence="3" type="ORF">GIB67_018541</name>
</gene>